<gene>
    <name evidence="2" type="ORF">DFP90_10293</name>
</gene>
<proteinExistence type="predicted"/>
<protein>
    <submittedName>
        <fullName evidence="2">Uncharacterized protein</fullName>
    </submittedName>
</protein>
<dbReference type="AlphaFoldDB" id="A0A3D9HRP9"/>
<sequence>MAFRAVLENSASFSRGCAVLLMSCLPFSTALAEICVKQTELPALQTRLFQTELMVAALTCKERAGYNKIISKFKDEFVDQGKELKRTFNRIHGKNAEKRLNRFITRLANEASMRSLRNADYCDNATSLISQTIALPEGELSDFAAAHPFSQQHGVAVCGTELLISQSN</sequence>
<feature type="chain" id="PRO_5017795562" evidence="1">
    <location>
        <begin position="33"/>
        <end position="168"/>
    </location>
</feature>
<dbReference type="OrthoDB" id="7365380at2"/>
<comment type="caution">
    <text evidence="2">The sequence shown here is derived from an EMBL/GenBank/DDBJ whole genome shotgun (WGS) entry which is preliminary data.</text>
</comment>
<name>A0A3D9HRP9_9PROT</name>
<dbReference type="RefSeq" id="WP_115935633.1">
    <property type="nucleotide sequence ID" value="NZ_QRDW01000002.1"/>
</dbReference>
<dbReference type="Proteomes" id="UP000256845">
    <property type="component" value="Unassembled WGS sequence"/>
</dbReference>
<accession>A0A3D9HRP9</accession>
<reference evidence="2 3" key="1">
    <citation type="submission" date="2018-07" db="EMBL/GenBank/DDBJ databases">
        <title>Genomic Encyclopedia of Type Strains, Phase III (KMG-III): the genomes of soil and plant-associated and newly described type strains.</title>
        <authorList>
            <person name="Whitman W."/>
        </authorList>
    </citation>
    <scope>NUCLEOTIDE SEQUENCE [LARGE SCALE GENOMIC DNA]</scope>
    <source>
        <strain evidence="2 3">CECT 8488</strain>
    </source>
</reference>
<dbReference type="EMBL" id="QRDW01000002">
    <property type="protein sequence ID" value="RED52075.1"/>
    <property type="molecule type" value="Genomic_DNA"/>
</dbReference>
<evidence type="ECO:0000256" key="1">
    <source>
        <dbReference type="SAM" id="SignalP"/>
    </source>
</evidence>
<keyword evidence="3" id="KW-1185">Reference proteome</keyword>
<evidence type="ECO:0000313" key="2">
    <source>
        <dbReference type="EMBL" id="RED52075.1"/>
    </source>
</evidence>
<organism evidence="2 3">
    <name type="scientific">Aestuariispira insulae</name>
    <dbReference type="NCBI Taxonomy" id="1461337"/>
    <lineage>
        <taxon>Bacteria</taxon>
        <taxon>Pseudomonadati</taxon>
        <taxon>Pseudomonadota</taxon>
        <taxon>Alphaproteobacteria</taxon>
        <taxon>Rhodospirillales</taxon>
        <taxon>Kiloniellaceae</taxon>
        <taxon>Aestuariispira</taxon>
    </lineage>
</organism>
<evidence type="ECO:0000313" key="3">
    <source>
        <dbReference type="Proteomes" id="UP000256845"/>
    </source>
</evidence>
<keyword evidence="1" id="KW-0732">Signal</keyword>
<feature type="signal peptide" evidence="1">
    <location>
        <begin position="1"/>
        <end position="32"/>
    </location>
</feature>